<feature type="region of interest" description="Disordered" evidence="1">
    <location>
        <begin position="200"/>
        <end position="219"/>
    </location>
</feature>
<accession>A0A0B7GYV4</accession>
<keyword evidence="5" id="KW-1185">Reference proteome</keyword>
<dbReference type="RefSeq" id="WP_002698356.1">
    <property type="nucleotide sequence ID" value="NZ_CDNC01000023.1"/>
</dbReference>
<proteinExistence type="predicted"/>
<reference evidence="3" key="1">
    <citation type="submission" date="2015-01" db="EMBL/GenBank/DDBJ databases">
        <authorList>
            <person name="Xiang T."/>
            <person name="Song Y."/>
            <person name="Huang L."/>
            <person name="Wang B."/>
            <person name="Wu P."/>
        </authorList>
    </citation>
    <scope>NUCLEOTIDE SEQUENCE [LARGE SCALE GENOMIC DNA]</scope>
    <source>
        <strain evidence="3">V1</strain>
    </source>
</reference>
<dbReference type="InterPro" id="IPR002035">
    <property type="entry name" value="VWF_A"/>
</dbReference>
<sequence length="219" mass="25550">MNIRKFYFTIIMLLTILTNSFAVERKMPVDIYLMIDKSLSMQEKGKFDSLYHWVRDELIGQMMVPGDWITVYQFYEKPEELLTLTMQTENDRDKIIRAVDTISPNGKYTDIGLALDKIAEIQQGRAGNGRYKVLLLVTDLEQDAPWTSKYSGKEESFQSPYLAEARIIKHDNWFEITLDMAIQDKVVHITKELYSDVLENKNSPRTDSDQNKALIRDEH</sequence>
<dbReference type="InterPro" id="IPR036465">
    <property type="entry name" value="vWFA_dom_sf"/>
</dbReference>
<dbReference type="SMART" id="SM00327">
    <property type="entry name" value="VWA"/>
    <property type="match status" value="1"/>
</dbReference>
<dbReference type="Proteomes" id="UP000323594">
    <property type="component" value="Chromosome"/>
</dbReference>
<dbReference type="OrthoDB" id="359032at2"/>
<evidence type="ECO:0000313" key="3">
    <source>
        <dbReference type="EMBL" id="CEM62125.1"/>
    </source>
</evidence>
<dbReference type="Proteomes" id="UP000042527">
    <property type="component" value="Unassembled WGS sequence"/>
</dbReference>
<reference evidence="4 6" key="3">
    <citation type="submission" date="2019-08" db="EMBL/GenBank/DDBJ databases">
        <authorList>
            <person name="Kuhnert P."/>
        </authorList>
    </citation>
    <scope>NUCLEOTIDE SEQUENCE [LARGE SCALE GENOMIC DNA]</scope>
    <source>
        <strain evidence="4 6">B36.5</strain>
    </source>
</reference>
<dbReference type="EMBL" id="CDNC01000023">
    <property type="protein sequence ID" value="CEM62125.1"/>
    <property type="molecule type" value="Genomic_DNA"/>
</dbReference>
<name>A0A0B7GYV4_TREPH</name>
<gene>
    <name evidence="4" type="ORF">FUT82_10550</name>
    <name evidence="3" type="ORF">TPHV1_30020</name>
</gene>
<reference evidence="5" key="2">
    <citation type="submission" date="2015-01" db="EMBL/GenBank/DDBJ databases">
        <authorList>
            <person name="Manzoor Shahid"/>
            <person name="Zubair Saima"/>
        </authorList>
    </citation>
    <scope>NUCLEOTIDE SEQUENCE [LARGE SCALE GENOMIC DNA]</scope>
    <source>
        <strain evidence="5">V1</strain>
    </source>
</reference>
<dbReference type="AlphaFoldDB" id="A0A0B7GYV4"/>
<evidence type="ECO:0000313" key="6">
    <source>
        <dbReference type="Proteomes" id="UP000323594"/>
    </source>
</evidence>
<evidence type="ECO:0000256" key="1">
    <source>
        <dbReference type="SAM" id="MobiDB-lite"/>
    </source>
</evidence>
<evidence type="ECO:0000313" key="4">
    <source>
        <dbReference type="EMBL" id="QEJ98392.1"/>
    </source>
</evidence>
<protein>
    <submittedName>
        <fullName evidence="4">VWA domain-containing protein</fullName>
    </submittedName>
</protein>
<dbReference type="GeneID" id="57753415"/>
<feature type="domain" description="VWFA" evidence="2">
    <location>
        <begin position="30"/>
        <end position="139"/>
    </location>
</feature>
<dbReference type="Pfam" id="PF13519">
    <property type="entry name" value="VWA_2"/>
    <property type="match status" value="1"/>
</dbReference>
<dbReference type="Gene3D" id="3.40.50.410">
    <property type="entry name" value="von Willebrand factor, type A domain"/>
    <property type="match status" value="1"/>
</dbReference>
<dbReference type="SUPFAM" id="SSF53300">
    <property type="entry name" value="vWA-like"/>
    <property type="match status" value="1"/>
</dbReference>
<evidence type="ECO:0000259" key="2">
    <source>
        <dbReference type="PROSITE" id="PS50234"/>
    </source>
</evidence>
<organism evidence="3 5">
    <name type="scientific">Treponema phagedenis</name>
    <dbReference type="NCBI Taxonomy" id="162"/>
    <lineage>
        <taxon>Bacteria</taxon>
        <taxon>Pseudomonadati</taxon>
        <taxon>Spirochaetota</taxon>
        <taxon>Spirochaetia</taxon>
        <taxon>Spirochaetales</taxon>
        <taxon>Treponemataceae</taxon>
        <taxon>Treponema</taxon>
    </lineage>
</organism>
<dbReference type="PROSITE" id="PS50234">
    <property type="entry name" value="VWFA"/>
    <property type="match status" value="1"/>
</dbReference>
<dbReference type="CDD" id="cd00198">
    <property type="entry name" value="vWFA"/>
    <property type="match status" value="1"/>
</dbReference>
<dbReference type="EMBL" id="CP042817">
    <property type="protein sequence ID" value="QEJ98392.1"/>
    <property type="molecule type" value="Genomic_DNA"/>
</dbReference>
<evidence type="ECO:0000313" key="5">
    <source>
        <dbReference type="Proteomes" id="UP000042527"/>
    </source>
</evidence>